<reference evidence="5" key="2">
    <citation type="journal article" date="2022" name="Proc. Natl. Acad. Sci. U.S.A.">
        <title>Diploid-dominant life cycles characterize the early evolution of Fungi.</title>
        <authorList>
            <person name="Amses K.R."/>
            <person name="Simmons D.R."/>
            <person name="Longcore J.E."/>
            <person name="Mondo S.J."/>
            <person name="Seto K."/>
            <person name="Jeronimo G.H."/>
            <person name="Bonds A.E."/>
            <person name="Quandt C.A."/>
            <person name="Davis W.J."/>
            <person name="Chang Y."/>
            <person name="Federici B.A."/>
            <person name="Kuo A."/>
            <person name="LaButti K."/>
            <person name="Pangilinan J."/>
            <person name="Andreopoulos W."/>
            <person name="Tritt A."/>
            <person name="Riley R."/>
            <person name="Hundley H."/>
            <person name="Johnson J."/>
            <person name="Lipzen A."/>
            <person name="Barry K."/>
            <person name="Lang B.F."/>
            <person name="Cuomo C.A."/>
            <person name="Buchler N.E."/>
            <person name="Grigoriev I.V."/>
            <person name="Spatafora J.W."/>
            <person name="Stajich J.E."/>
            <person name="James T.Y."/>
        </authorList>
    </citation>
    <scope>NUCLEOTIDE SEQUENCE</scope>
    <source>
        <strain evidence="5">AG</strain>
    </source>
</reference>
<keyword evidence="1" id="KW-0539">Nucleus</keyword>
<evidence type="ECO:0000256" key="1">
    <source>
        <dbReference type="ARBA" id="ARBA00023242"/>
    </source>
</evidence>
<comment type="caution">
    <text evidence="5">The sequence shown here is derived from an EMBL/GenBank/DDBJ whole genome shotgun (WGS) entry which is preliminary data.</text>
</comment>
<dbReference type="SMART" id="SM00717">
    <property type="entry name" value="SANT"/>
    <property type="match status" value="2"/>
</dbReference>
<sequence length="315" mass="35807">MSDTTVQLQQDGLQQKQDLSGSLVAELAPDVVITTTPGRRKWTALETADLIDGCVKYGVGNWKRILTDSQFNFHGRSAVDLKDRFRTVYPSEYKRLYPGSKRRRAFTTEEDEMLLKGVEKHGVAWAKIARDEQFNLAHRTSTDLRDRFRNAFPEKYDMYGYSPRQKRKSGSHTRNNTEDWAKMAQQSQQGASLNNQRQVQVKDQRTDSFTEEDVSVIYRASYDPERGLTATHNPSEHAAGFRHLIHRPENSWMSDDGSNPTLTYPSLTDTGYTTTIAPGDTSSIDALSDHVAQMAQQQPEASIDLIRSISDLRKR</sequence>
<dbReference type="SUPFAM" id="SSF46689">
    <property type="entry name" value="Homeodomain-like"/>
    <property type="match status" value="2"/>
</dbReference>
<dbReference type="RefSeq" id="XP_051442693.1">
    <property type="nucleotide sequence ID" value="XM_051590545.1"/>
</dbReference>
<evidence type="ECO:0000256" key="2">
    <source>
        <dbReference type="SAM" id="MobiDB-lite"/>
    </source>
</evidence>
<dbReference type="Gene3D" id="1.10.10.60">
    <property type="entry name" value="Homeodomain-like"/>
    <property type="match status" value="1"/>
</dbReference>
<dbReference type="InterPro" id="IPR009057">
    <property type="entry name" value="Homeodomain-like_sf"/>
</dbReference>
<feature type="domain" description="Myb-like" evidence="3">
    <location>
        <begin position="98"/>
        <end position="152"/>
    </location>
</feature>
<dbReference type="InterPro" id="IPR017930">
    <property type="entry name" value="Myb_dom"/>
</dbReference>
<dbReference type="Proteomes" id="UP001206595">
    <property type="component" value="Unassembled WGS sequence"/>
</dbReference>
<dbReference type="EMBL" id="MU620937">
    <property type="protein sequence ID" value="KAI8577689.1"/>
    <property type="molecule type" value="Genomic_DNA"/>
</dbReference>
<dbReference type="PROSITE" id="PS50090">
    <property type="entry name" value="MYB_LIKE"/>
    <property type="match status" value="2"/>
</dbReference>
<evidence type="ECO:0000313" key="5">
    <source>
        <dbReference type="EMBL" id="KAI8577689.1"/>
    </source>
</evidence>
<reference evidence="5" key="1">
    <citation type="submission" date="2021-06" db="EMBL/GenBank/DDBJ databases">
        <authorList>
            <consortium name="DOE Joint Genome Institute"/>
            <person name="Mondo S.J."/>
            <person name="Amses K.R."/>
            <person name="Simmons D.R."/>
            <person name="Longcore J.E."/>
            <person name="Seto K."/>
            <person name="Alves G.H."/>
            <person name="Bonds A.E."/>
            <person name="Quandt C.A."/>
            <person name="Davis W.J."/>
            <person name="Chang Y."/>
            <person name="Letcher P.M."/>
            <person name="Powell M.J."/>
            <person name="Kuo A."/>
            <person name="Labutti K."/>
            <person name="Pangilinan J."/>
            <person name="Andreopoulos W."/>
            <person name="Tritt A."/>
            <person name="Riley R."/>
            <person name="Hundley H."/>
            <person name="Johnson J."/>
            <person name="Lipzen A."/>
            <person name="Barry K."/>
            <person name="Berbee M.L."/>
            <person name="Buchler N.E."/>
            <person name="Grigoriev I.V."/>
            <person name="Spatafora J.W."/>
            <person name="Stajich J.E."/>
            <person name="James T.Y."/>
        </authorList>
    </citation>
    <scope>NUCLEOTIDE SEQUENCE</scope>
    <source>
        <strain evidence="5">AG</strain>
    </source>
</reference>
<name>A0AAD5E6I9_UMBRA</name>
<feature type="domain" description="HTH myb-type" evidence="4">
    <location>
        <begin position="100"/>
        <end position="156"/>
    </location>
</feature>
<feature type="domain" description="HTH myb-type" evidence="4">
    <location>
        <begin position="39"/>
        <end position="93"/>
    </location>
</feature>
<dbReference type="Pfam" id="PF00249">
    <property type="entry name" value="Myb_DNA-binding"/>
    <property type="match status" value="2"/>
</dbReference>
<protein>
    <submittedName>
        <fullName evidence="5">Uncharacterized protein</fullName>
    </submittedName>
</protein>
<dbReference type="GeneID" id="75915888"/>
<dbReference type="CDD" id="cd11660">
    <property type="entry name" value="SANT_TRF"/>
    <property type="match status" value="2"/>
</dbReference>
<gene>
    <name evidence="5" type="ORF">K450DRAFT_250405</name>
</gene>
<evidence type="ECO:0000259" key="3">
    <source>
        <dbReference type="PROSITE" id="PS50090"/>
    </source>
</evidence>
<dbReference type="AlphaFoldDB" id="A0AAD5E6I9"/>
<dbReference type="InterPro" id="IPR052450">
    <property type="entry name" value="TRBD-Containing_Protein"/>
</dbReference>
<dbReference type="Gene3D" id="1.10.246.220">
    <property type="match status" value="1"/>
</dbReference>
<evidence type="ECO:0000313" key="6">
    <source>
        <dbReference type="Proteomes" id="UP001206595"/>
    </source>
</evidence>
<keyword evidence="6" id="KW-1185">Reference proteome</keyword>
<feature type="compositionally biased region" description="Polar residues" evidence="2">
    <location>
        <begin position="184"/>
        <end position="199"/>
    </location>
</feature>
<feature type="region of interest" description="Disordered" evidence="2">
    <location>
        <begin position="180"/>
        <end position="207"/>
    </location>
</feature>
<evidence type="ECO:0000259" key="4">
    <source>
        <dbReference type="PROSITE" id="PS51294"/>
    </source>
</evidence>
<feature type="domain" description="Myb-like" evidence="3">
    <location>
        <begin position="39"/>
        <end position="89"/>
    </location>
</feature>
<accession>A0AAD5E6I9</accession>
<dbReference type="PANTHER" id="PTHR46734">
    <property type="entry name" value="TELOMERIC REPEAT-BINDING FACTOR 1 TERF1"/>
    <property type="match status" value="1"/>
</dbReference>
<dbReference type="PANTHER" id="PTHR46734:SF1">
    <property type="entry name" value="TELOMERIC REPEAT-BINDING FACTOR 1"/>
    <property type="match status" value="1"/>
</dbReference>
<dbReference type="InterPro" id="IPR001005">
    <property type="entry name" value="SANT/Myb"/>
</dbReference>
<proteinExistence type="predicted"/>
<organism evidence="5 6">
    <name type="scientific">Umbelopsis ramanniana AG</name>
    <dbReference type="NCBI Taxonomy" id="1314678"/>
    <lineage>
        <taxon>Eukaryota</taxon>
        <taxon>Fungi</taxon>
        <taxon>Fungi incertae sedis</taxon>
        <taxon>Mucoromycota</taxon>
        <taxon>Mucoromycotina</taxon>
        <taxon>Umbelopsidomycetes</taxon>
        <taxon>Umbelopsidales</taxon>
        <taxon>Umbelopsidaceae</taxon>
        <taxon>Umbelopsis</taxon>
    </lineage>
</organism>
<dbReference type="PROSITE" id="PS51294">
    <property type="entry name" value="HTH_MYB"/>
    <property type="match status" value="2"/>
</dbReference>